<organism evidence="1 2">
    <name type="scientific">Massilia glaciei</name>
    <dbReference type="NCBI Taxonomy" id="1524097"/>
    <lineage>
        <taxon>Bacteria</taxon>
        <taxon>Pseudomonadati</taxon>
        <taxon>Pseudomonadota</taxon>
        <taxon>Betaproteobacteria</taxon>
        <taxon>Burkholderiales</taxon>
        <taxon>Oxalobacteraceae</taxon>
        <taxon>Telluria group</taxon>
        <taxon>Massilia</taxon>
    </lineage>
</organism>
<evidence type="ECO:0000313" key="2">
    <source>
        <dbReference type="Proteomes" id="UP000241421"/>
    </source>
</evidence>
<protein>
    <submittedName>
        <fullName evidence="1">Uncharacterized protein</fullName>
    </submittedName>
</protein>
<dbReference type="AlphaFoldDB" id="A0A2U2HN42"/>
<sequence>MPPFMKLSKHGTRMAGFLAATRNEIATDEMFLKLVSLSPARVGYLPRVPKWITLGRKSPGLTKLCSLAGALLWIAGGAPLLFLRQYLQCRGRTPAVAAPAARGAGAVLALSSRTGDILAAPQFAHLPRLWITMPWAPLRGLPAGACAIDVHALLSRAELRACFVDALRATGLMLRRPSTRPWVLQSYTAFRWFCVRRAVDKLLPGHLVMTEHYDRWAILADDAVGARRRADRDASALTLVQHGSLGGLGGDGAQAAPALGLHRRLRSVTSLYAYGAAAERAFRAGILGPPHRLPGLRVTYFKPAIRLAARDAAAGLAILFVGHPLAEPLHVAVYGLLRQTRPFTAYYKPHPMAPMSDAMRHVGWTIVDDSGSFPAVDLLVSYESTLVVEYAGEGVPAEVHPINMPPERAGDYVERVRRRLPGHV</sequence>
<dbReference type="Proteomes" id="UP000241421">
    <property type="component" value="Unassembled WGS sequence"/>
</dbReference>
<accession>A0A2U2HN42</accession>
<reference evidence="1 2" key="1">
    <citation type="submission" date="2018-04" db="EMBL/GenBank/DDBJ databases">
        <title>Massilia violaceinigra sp. nov., a novel purple-pigmented bacterium isolated from Tianshan glacier, Xinjiang, China.</title>
        <authorList>
            <person name="Wang H."/>
        </authorList>
    </citation>
    <scope>NUCLEOTIDE SEQUENCE [LARGE SCALE GENOMIC DNA]</scope>
    <source>
        <strain evidence="1 2">B448-2</strain>
    </source>
</reference>
<comment type="caution">
    <text evidence="1">The sequence shown here is derived from an EMBL/GenBank/DDBJ whole genome shotgun (WGS) entry which is preliminary data.</text>
</comment>
<gene>
    <name evidence="1" type="ORF">C7C56_009435</name>
</gene>
<proteinExistence type="predicted"/>
<name>A0A2U2HN42_9BURK</name>
<keyword evidence="2" id="KW-1185">Reference proteome</keyword>
<evidence type="ECO:0000313" key="1">
    <source>
        <dbReference type="EMBL" id="PWF48928.1"/>
    </source>
</evidence>
<dbReference type="EMBL" id="PXWF02000122">
    <property type="protein sequence ID" value="PWF48928.1"/>
    <property type="molecule type" value="Genomic_DNA"/>
</dbReference>